<proteinExistence type="predicted"/>
<keyword evidence="1" id="KW-0880">Kelch repeat</keyword>
<evidence type="ECO:0000256" key="1">
    <source>
        <dbReference type="ARBA" id="ARBA00022441"/>
    </source>
</evidence>
<name>A0ABP9XWE2_9FUNG</name>
<dbReference type="PANTHER" id="PTHR46093">
    <property type="entry name" value="ACYL-COA-BINDING DOMAIN-CONTAINING PROTEIN 5"/>
    <property type="match status" value="1"/>
</dbReference>
<evidence type="ECO:0008006" key="5">
    <source>
        <dbReference type="Google" id="ProtNLM"/>
    </source>
</evidence>
<keyword evidence="2" id="KW-0677">Repeat</keyword>
<dbReference type="Proteomes" id="UP001476247">
    <property type="component" value="Unassembled WGS sequence"/>
</dbReference>
<accession>A0ABP9XWE2</accession>
<comment type="caution">
    <text evidence="3">The sequence shown here is derived from an EMBL/GenBank/DDBJ whole genome shotgun (WGS) entry which is preliminary data.</text>
</comment>
<sequence length="368" mass="41862">MTVIKPGQTIQTTGDNPVGIWRPSFTVVKDKLFVIGGGGVGNITNDLRVLSLNDMRWEKIQTVKGTVPGKRYGHTATLWDNFIIVFGGCNEFNEYVNDVYMFDIPKQTWFQPDIKGIVPARYLHSASVYNNKLFIYSGFAKNTEVTYVLDELSVLDLKSFIWSKYHNIPARYNHSATLVGHKMYIYGGKDENGNAISDLYVVVLNTPPYTPDLVLDSCKNMELLKSPHFCEYIHGKLLVFGRYATTNNSNQRFMYGLWKLDLDTLERTREECNAVFDIGVWNYFTTITENTKNNDEQQVSSNNLLFLGNTDSIRPKMYDHFRDALVINSESLGLYDMPSLVQVPCEFSRLSNNSDLSDFVVVSSNSSE</sequence>
<evidence type="ECO:0000256" key="2">
    <source>
        <dbReference type="ARBA" id="ARBA00022737"/>
    </source>
</evidence>
<dbReference type="Pfam" id="PF24681">
    <property type="entry name" value="Kelch_KLHDC2_KLHL20_DRC7"/>
    <property type="match status" value="1"/>
</dbReference>
<evidence type="ECO:0000313" key="4">
    <source>
        <dbReference type="Proteomes" id="UP001476247"/>
    </source>
</evidence>
<dbReference type="PANTHER" id="PTHR46093:SF18">
    <property type="entry name" value="FIBRONECTIN TYPE-III DOMAIN-CONTAINING PROTEIN"/>
    <property type="match status" value="1"/>
</dbReference>
<dbReference type="InterPro" id="IPR015915">
    <property type="entry name" value="Kelch-typ_b-propeller"/>
</dbReference>
<gene>
    <name evidence="3" type="ORF">HPULCUR_004493</name>
</gene>
<organism evidence="3 4">
    <name type="scientific">Helicostylum pulchrum</name>
    <dbReference type="NCBI Taxonomy" id="562976"/>
    <lineage>
        <taxon>Eukaryota</taxon>
        <taxon>Fungi</taxon>
        <taxon>Fungi incertae sedis</taxon>
        <taxon>Mucoromycota</taxon>
        <taxon>Mucoromycotina</taxon>
        <taxon>Mucoromycetes</taxon>
        <taxon>Mucorales</taxon>
        <taxon>Mucorineae</taxon>
        <taxon>Mucoraceae</taxon>
        <taxon>Helicostylum</taxon>
    </lineage>
</organism>
<protein>
    <recommendedName>
        <fullName evidence="5">Galactose oxidase</fullName>
    </recommendedName>
</protein>
<reference evidence="3 4" key="1">
    <citation type="submission" date="2024-04" db="EMBL/GenBank/DDBJ databases">
        <title>genome sequences of Mucor flavus KT1a and Helicostylum pulchrum KT1b strains isolation_sourced from the surface of a dry-aged beef.</title>
        <authorList>
            <person name="Toyotome T."/>
            <person name="Hosono M."/>
            <person name="Torimaru M."/>
            <person name="Fukuda K."/>
            <person name="Mikami N."/>
        </authorList>
    </citation>
    <scope>NUCLEOTIDE SEQUENCE [LARGE SCALE GENOMIC DNA]</scope>
    <source>
        <strain evidence="3 4">KT1b</strain>
    </source>
</reference>
<dbReference type="EMBL" id="BAABUJ010000012">
    <property type="protein sequence ID" value="GAA5799084.1"/>
    <property type="molecule type" value="Genomic_DNA"/>
</dbReference>
<dbReference type="SUPFAM" id="SSF117281">
    <property type="entry name" value="Kelch motif"/>
    <property type="match status" value="1"/>
</dbReference>
<keyword evidence="4" id="KW-1185">Reference proteome</keyword>
<dbReference type="Gene3D" id="2.120.10.80">
    <property type="entry name" value="Kelch-type beta propeller"/>
    <property type="match status" value="2"/>
</dbReference>
<evidence type="ECO:0000313" key="3">
    <source>
        <dbReference type="EMBL" id="GAA5799084.1"/>
    </source>
</evidence>